<dbReference type="Proteomes" id="UP000280791">
    <property type="component" value="Unassembled WGS sequence"/>
</dbReference>
<comment type="caution">
    <text evidence="3">The sequence shown here is derived from an EMBL/GenBank/DDBJ whole genome shotgun (WGS) entry which is preliminary data.</text>
</comment>
<sequence>MFKKSITAVIFSFIMILSMGTGAFASDIPVVDDVPFHNFEDSMTVEEKEAIADVNKVNAKIEAEIAKNQEKADKLYTQYTEKLAEETDVNKQEKLTAKYEEQITKLITKLQEKAENMTVKGMDRATAAGLTVDMVYVDIQFGDRTALIDPIIVVAW</sequence>
<evidence type="ECO:0000256" key="1">
    <source>
        <dbReference type="SAM" id="Coils"/>
    </source>
</evidence>
<evidence type="ECO:0000313" key="3">
    <source>
        <dbReference type="EMBL" id="RLJ91134.1"/>
    </source>
</evidence>
<feature type="signal peptide" evidence="2">
    <location>
        <begin position="1"/>
        <end position="25"/>
    </location>
</feature>
<keyword evidence="2" id="KW-0732">Signal</keyword>
<organism evidence="3 4">
    <name type="scientific">Planococcus citreus</name>
    <dbReference type="NCBI Taxonomy" id="1373"/>
    <lineage>
        <taxon>Bacteria</taxon>
        <taxon>Bacillati</taxon>
        <taxon>Bacillota</taxon>
        <taxon>Bacilli</taxon>
        <taxon>Bacillales</taxon>
        <taxon>Caryophanaceae</taxon>
        <taxon>Planococcus</taxon>
    </lineage>
</organism>
<name>A0A497YW39_9BACL</name>
<feature type="coiled-coil region" evidence="1">
    <location>
        <begin position="51"/>
        <end position="116"/>
    </location>
</feature>
<evidence type="ECO:0000256" key="2">
    <source>
        <dbReference type="SAM" id="SignalP"/>
    </source>
</evidence>
<evidence type="ECO:0000313" key="4">
    <source>
        <dbReference type="Proteomes" id="UP000280791"/>
    </source>
</evidence>
<dbReference type="EMBL" id="RCCP01000001">
    <property type="protein sequence ID" value="RLJ91134.1"/>
    <property type="molecule type" value="Genomic_DNA"/>
</dbReference>
<proteinExistence type="predicted"/>
<dbReference type="OrthoDB" id="2861041at2"/>
<feature type="chain" id="PRO_5019846787" description="OmpH family outer membrane protein" evidence="2">
    <location>
        <begin position="26"/>
        <end position="156"/>
    </location>
</feature>
<dbReference type="AlphaFoldDB" id="A0A497YW39"/>
<evidence type="ECO:0008006" key="5">
    <source>
        <dbReference type="Google" id="ProtNLM"/>
    </source>
</evidence>
<dbReference type="RefSeq" id="WP_121298791.1">
    <property type="nucleotide sequence ID" value="NZ_QBEW01000028.1"/>
</dbReference>
<keyword evidence="1" id="KW-0175">Coiled coil</keyword>
<keyword evidence="4" id="KW-1185">Reference proteome</keyword>
<gene>
    <name evidence="3" type="ORF">DFR62_1292</name>
</gene>
<reference evidence="3 4" key="1">
    <citation type="submission" date="2018-10" db="EMBL/GenBank/DDBJ databases">
        <title>Genomic Encyclopedia of Type Strains, Phase IV (KMG-IV): sequencing the most valuable type-strain genomes for metagenomic binning, comparative biology and taxonomic classification.</title>
        <authorList>
            <person name="Goeker M."/>
        </authorList>
    </citation>
    <scope>NUCLEOTIDE SEQUENCE [LARGE SCALE GENOMIC DNA]</scope>
    <source>
        <strain evidence="3 4">DSM 20549</strain>
    </source>
</reference>
<protein>
    <recommendedName>
        <fullName evidence="5">OmpH family outer membrane protein</fullName>
    </recommendedName>
</protein>
<accession>A0A497YW39</accession>